<gene>
    <name evidence="2" type="ORF">CAMP_LOCUS9425</name>
    <name evidence="3" type="ORF">CAMP_LOCUS9434</name>
</gene>
<protein>
    <recommendedName>
        <fullName evidence="1">Mutator-like transposase domain-containing protein</fullName>
    </recommendedName>
</protein>
<dbReference type="Pfam" id="PF20700">
    <property type="entry name" value="Mutator"/>
    <property type="match status" value="1"/>
</dbReference>
<feature type="domain" description="Mutator-like transposase" evidence="1">
    <location>
        <begin position="175"/>
        <end position="325"/>
    </location>
</feature>
<dbReference type="AlphaFoldDB" id="A0A9P1ILY1"/>
<evidence type="ECO:0000313" key="4">
    <source>
        <dbReference type="Proteomes" id="UP001152747"/>
    </source>
</evidence>
<dbReference type="EMBL" id="CANHGI010000004">
    <property type="protein sequence ID" value="CAI5446788.1"/>
    <property type="molecule type" value="Genomic_DNA"/>
</dbReference>
<accession>A0A9P1ILY1</accession>
<evidence type="ECO:0000313" key="2">
    <source>
        <dbReference type="EMBL" id="CAI5446788.1"/>
    </source>
</evidence>
<evidence type="ECO:0000313" key="3">
    <source>
        <dbReference type="EMBL" id="CAI5446797.1"/>
    </source>
</evidence>
<dbReference type="PANTHER" id="PTHR31751:SF42">
    <property type="entry name" value="PROTEIN CBG10204"/>
    <property type="match status" value="1"/>
</dbReference>
<reference evidence="2" key="1">
    <citation type="submission" date="2022-11" db="EMBL/GenBank/DDBJ databases">
        <authorList>
            <person name="Kikuchi T."/>
        </authorList>
    </citation>
    <scope>NUCLEOTIDE SEQUENCE</scope>
    <source>
        <strain evidence="2">PS1010</strain>
    </source>
</reference>
<name>A0A9P1ILY1_9PELO</name>
<proteinExistence type="predicted"/>
<dbReference type="InterPro" id="IPR049012">
    <property type="entry name" value="Mutator_transp_dom"/>
</dbReference>
<dbReference type="OrthoDB" id="5876583at2759"/>
<organism evidence="2 4">
    <name type="scientific">Caenorhabditis angaria</name>
    <dbReference type="NCBI Taxonomy" id="860376"/>
    <lineage>
        <taxon>Eukaryota</taxon>
        <taxon>Metazoa</taxon>
        <taxon>Ecdysozoa</taxon>
        <taxon>Nematoda</taxon>
        <taxon>Chromadorea</taxon>
        <taxon>Rhabditida</taxon>
        <taxon>Rhabditina</taxon>
        <taxon>Rhabditomorpha</taxon>
        <taxon>Rhabditoidea</taxon>
        <taxon>Rhabditidae</taxon>
        <taxon>Peloderinae</taxon>
        <taxon>Caenorhabditis</taxon>
    </lineage>
</organism>
<dbReference type="EMBL" id="CANHGI010000004">
    <property type="protein sequence ID" value="CAI5446797.1"/>
    <property type="molecule type" value="Genomic_DNA"/>
</dbReference>
<comment type="caution">
    <text evidence="2">The sequence shown here is derived from an EMBL/GenBank/DDBJ whole genome shotgun (WGS) entry which is preliminary data.</text>
</comment>
<evidence type="ECO:0000259" key="1">
    <source>
        <dbReference type="Pfam" id="PF20700"/>
    </source>
</evidence>
<sequence>MYSKPHICRSHFEWDSWGKIARKELPKPFPFLNQRNSMNHAPPTSNIAEITPILSNLAEITPPLSNLAEITPSTSNTAFEKDMDVHGDATESLNEQRDRLDEVNPFQEQIDMIKDPNYQPTTRDFAEVCEEECEYSSDSDGNPEEFQIDFNFLLVSIQLLLPLILYCRACCSQAKYKSTKSGCALDFHCYCECGRQWKWASSRRIVKNDGSTSKRFDINVIVTSAIVTIGQSYSNLKALFDVINMPTISSTTFYDTRKIAVVPAINTVFAAQKQLIMEILKKIGIPIDAASDGMYDTRGYSAFWCRYIFMCTLTKFIIHYKNMRKTSGGASKALEPAAHMQGLRELISMYAGYFQNLPPIRSLTTDRCLTISANMKLHFPSVIHKFDLWHLIRNITMDLWPKRNQKQMEPIKLWLQAMINNIYQSVADSNGDPLLAKEMVMSTFAHITNQHTDFDQITWFKFNKLKACRHDAKSTSHTGFLNVNNAKDMNAWDIVRKIFIKGNRLEDIGKISAKFCTSECESFNSLSTKYAPKDKYFHEHETTTRLSILHWNQLKLDEFEGTRVVVGGKTSVNKTKKEKRVKTCKNASTHEWRFKIRDTSIDIMKNLKKVDENTEEVVSGDDDEGISMEKLKDNEYFAKRMARVFEDICEDDEDSSSSEDEEV</sequence>
<keyword evidence="4" id="KW-1185">Reference proteome</keyword>
<dbReference type="Proteomes" id="UP001152747">
    <property type="component" value="Unassembled WGS sequence"/>
</dbReference>
<dbReference type="PANTHER" id="PTHR31751">
    <property type="entry name" value="SI:CH211-108C17.2-RELATED-RELATED"/>
    <property type="match status" value="1"/>
</dbReference>